<evidence type="ECO:0000256" key="6">
    <source>
        <dbReference type="ARBA" id="ARBA00022692"/>
    </source>
</evidence>
<evidence type="ECO:0000259" key="12">
    <source>
        <dbReference type="Pfam" id="PF02709"/>
    </source>
</evidence>
<evidence type="ECO:0000256" key="7">
    <source>
        <dbReference type="ARBA" id="ARBA00022968"/>
    </source>
</evidence>
<dbReference type="Pfam" id="PF02709">
    <property type="entry name" value="Glyco_transf_7C"/>
    <property type="match status" value="1"/>
</dbReference>
<comment type="subcellular location">
    <subcellularLocation>
        <location evidence="1">Membrane</location>
        <topology evidence="1">Single-pass type II membrane protein</topology>
    </subcellularLocation>
</comment>
<name>A0A6C0AUV9_9ZZZZ</name>
<evidence type="ECO:0000256" key="11">
    <source>
        <dbReference type="SAM" id="MobiDB-lite"/>
    </source>
</evidence>
<protein>
    <submittedName>
        <fullName evidence="14">Uncharacterized protein</fullName>
    </submittedName>
</protein>
<dbReference type="GO" id="GO:0005794">
    <property type="term" value="C:Golgi apparatus"/>
    <property type="evidence" value="ECO:0007669"/>
    <property type="project" value="TreeGrafter"/>
</dbReference>
<keyword evidence="5" id="KW-0808">Transferase</keyword>
<dbReference type="SUPFAM" id="SSF53448">
    <property type="entry name" value="Nucleotide-diphospho-sugar transferases"/>
    <property type="match status" value="1"/>
</dbReference>
<dbReference type="GO" id="GO:0016020">
    <property type="term" value="C:membrane"/>
    <property type="evidence" value="ECO:0007669"/>
    <property type="project" value="UniProtKB-SubCell"/>
</dbReference>
<dbReference type="PANTHER" id="PTHR19300:SF30">
    <property type="entry name" value="BETA-1,4-GALACTOSYLTRANSFERASE 7"/>
    <property type="match status" value="1"/>
</dbReference>
<keyword evidence="8" id="KW-1133">Transmembrane helix</keyword>
<evidence type="ECO:0000256" key="9">
    <source>
        <dbReference type="ARBA" id="ARBA00023136"/>
    </source>
</evidence>
<evidence type="ECO:0000256" key="5">
    <source>
        <dbReference type="ARBA" id="ARBA00022679"/>
    </source>
</evidence>
<keyword evidence="4" id="KW-0328">Glycosyltransferase</keyword>
<feature type="domain" description="Galactosyltransferase N-terminal" evidence="13">
    <location>
        <begin position="125"/>
        <end position="216"/>
    </location>
</feature>
<comment type="pathway">
    <text evidence="2">Protein modification; protein glycosylation.</text>
</comment>
<reference evidence="14" key="1">
    <citation type="journal article" date="2020" name="Nature">
        <title>Giant virus diversity and host interactions through global metagenomics.</title>
        <authorList>
            <person name="Schulz F."/>
            <person name="Roux S."/>
            <person name="Paez-Espino D."/>
            <person name="Jungbluth S."/>
            <person name="Walsh D.A."/>
            <person name="Denef V.J."/>
            <person name="McMahon K.D."/>
            <person name="Konstantinidis K.T."/>
            <person name="Eloe-Fadrosh E.A."/>
            <person name="Kyrpides N.C."/>
            <person name="Woyke T."/>
        </authorList>
    </citation>
    <scope>NUCLEOTIDE SEQUENCE</scope>
    <source>
        <strain evidence="14">GVMAG-S-ERX555943-30</strain>
    </source>
</reference>
<evidence type="ECO:0000256" key="2">
    <source>
        <dbReference type="ARBA" id="ARBA00004922"/>
    </source>
</evidence>
<feature type="compositionally biased region" description="Basic and acidic residues" evidence="11">
    <location>
        <begin position="27"/>
        <end position="89"/>
    </location>
</feature>
<feature type="region of interest" description="Disordered" evidence="11">
    <location>
        <begin position="24"/>
        <end position="89"/>
    </location>
</feature>
<evidence type="ECO:0000256" key="3">
    <source>
        <dbReference type="ARBA" id="ARBA00005735"/>
    </source>
</evidence>
<dbReference type="GO" id="GO:0005975">
    <property type="term" value="P:carbohydrate metabolic process"/>
    <property type="evidence" value="ECO:0007669"/>
    <property type="project" value="InterPro"/>
</dbReference>
<dbReference type="GO" id="GO:0008378">
    <property type="term" value="F:galactosyltransferase activity"/>
    <property type="evidence" value="ECO:0007669"/>
    <property type="project" value="TreeGrafter"/>
</dbReference>
<dbReference type="AlphaFoldDB" id="A0A6C0AUV9"/>
<accession>A0A6C0AUV9</accession>
<dbReference type="Gene3D" id="3.90.550.10">
    <property type="entry name" value="Spore Coat Polysaccharide Biosynthesis Protein SpsA, Chain A"/>
    <property type="match status" value="1"/>
</dbReference>
<keyword evidence="10" id="KW-0325">Glycoprotein</keyword>
<comment type="similarity">
    <text evidence="3">Belongs to the glycosyltransferase 7 family.</text>
</comment>
<dbReference type="EMBL" id="MN738749">
    <property type="protein sequence ID" value="QHS83140.1"/>
    <property type="molecule type" value="Genomic_DNA"/>
</dbReference>
<dbReference type="InterPro" id="IPR003859">
    <property type="entry name" value="Galactosyl_T"/>
</dbReference>
<dbReference type="PRINTS" id="PR02050">
    <property type="entry name" value="B14GALTRFASE"/>
</dbReference>
<proteinExistence type="inferred from homology"/>
<evidence type="ECO:0000313" key="14">
    <source>
        <dbReference type="EMBL" id="QHS83140.1"/>
    </source>
</evidence>
<dbReference type="Pfam" id="PF13733">
    <property type="entry name" value="Glyco_transf_7N"/>
    <property type="match status" value="1"/>
</dbReference>
<feature type="domain" description="Galactosyltransferase C-terminal" evidence="12">
    <location>
        <begin position="233"/>
        <end position="282"/>
    </location>
</feature>
<dbReference type="UniPathway" id="UPA00378"/>
<dbReference type="InterPro" id="IPR029044">
    <property type="entry name" value="Nucleotide-diphossugar_trans"/>
</dbReference>
<organism evidence="14">
    <name type="scientific">viral metagenome</name>
    <dbReference type="NCBI Taxonomy" id="1070528"/>
    <lineage>
        <taxon>unclassified sequences</taxon>
        <taxon>metagenomes</taxon>
        <taxon>organismal metagenomes</taxon>
    </lineage>
</organism>
<evidence type="ECO:0000259" key="13">
    <source>
        <dbReference type="Pfam" id="PF13733"/>
    </source>
</evidence>
<dbReference type="PANTHER" id="PTHR19300">
    <property type="entry name" value="BETA-1,4-GALACTOSYLTRANSFERASE"/>
    <property type="match status" value="1"/>
</dbReference>
<evidence type="ECO:0000256" key="1">
    <source>
        <dbReference type="ARBA" id="ARBA00004606"/>
    </source>
</evidence>
<keyword evidence="6" id="KW-0812">Transmembrane</keyword>
<keyword evidence="7" id="KW-0735">Signal-anchor</keyword>
<evidence type="ECO:0000256" key="4">
    <source>
        <dbReference type="ARBA" id="ARBA00022676"/>
    </source>
</evidence>
<evidence type="ECO:0000256" key="10">
    <source>
        <dbReference type="ARBA" id="ARBA00023180"/>
    </source>
</evidence>
<evidence type="ECO:0000256" key="8">
    <source>
        <dbReference type="ARBA" id="ARBA00022989"/>
    </source>
</evidence>
<sequence>MEDYIAKKMEELKKKQTQEQAAIVAKKKAEDEAAAKKKAEEEAAIKKKAEEEAAKKKAEEEAAKKKADEEAAKKKAEEEAAKKKADEEAAAKKKIEDEAAAAKKKIEDEAAAKKKAEEEKAAKLKEEIDSIPKLIFIVPYRNRQQHQEFFANHMKRIMEDHDSKSYKIYYIHQNDKRTFNRGGMKNIGFLMVKDKYPKYYKDITLVFNDVDTMPYTKNFLNYNTTTGVVKHFYGYKFALGGIVSIKAGDFEKSNGFPNFWAWGYEDNLLKKRVEAAGLRINYQQFYPIHDKNILQMKDGFHRIINRKEYDAYMANTPAGIRNVHNLKYTVNEKNGFVDVTAFDVENPNNPEDLIDYDARKGNRPFGKKRGGSMKMAL</sequence>
<keyword evidence="9" id="KW-0472">Membrane</keyword>
<dbReference type="InterPro" id="IPR027995">
    <property type="entry name" value="Galactosyl_T_N"/>
</dbReference>
<dbReference type="InterPro" id="IPR027791">
    <property type="entry name" value="Galactosyl_T_C"/>
</dbReference>